<evidence type="ECO:0000259" key="9">
    <source>
        <dbReference type="Pfam" id="PF02940"/>
    </source>
</evidence>
<dbReference type="Gene3D" id="3.20.100.10">
    <property type="entry name" value="mRNA triphosphatase Cet1-like"/>
    <property type="match status" value="1"/>
</dbReference>
<dbReference type="InterPro" id="IPR033469">
    <property type="entry name" value="CYTH-like_dom_sf"/>
</dbReference>
<dbReference type="GO" id="GO:0006370">
    <property type="term" value="P:7-methylguanosine mRNA capping"/>
    <property type="evidence" value="ECO:0007669"/>
    <property type="project" value="UniProtKB-UniRule"/>
</dbReference>
<dbReference type="Pfam" id="PF02940">
    <property type="entry name" value="mRNA_triPase"/>
    <property type="match status" value="1"/>
</dbReference>
<dbReference type="AlphaFoldDB" id="A0AAF0E4N8"/>
<keyword evidence="8" id="KW-0506">mRNA capping</keyword>
<evidence type="ECO:0000256" key="1">
    <source>
        <dbReference type="ARBA" id="ARBA00001946"/>
    </source>
</evidence>
<gene>
    <name evidence="10" type="primary">CET1</name>
    <name evidence="10" type="ORF">MOBT1_002153</name>
</gene>
<dbReference type="EC" id="3.6.1.74" evidence="8"/>
<comment type="function">
    <text evidence="8">First step of mRNA capping. Converts the 5'-triphosphate end of a nascent mRNA chain into a diphosphate end.</text>
</comment>
<comment type="subunit">
    <text evidence="8">Heterodimer. The mRNA-capping enzyme is composed of two separate chains alpha and beta, respectively a mRNA guanylyltransferase and an mRNA 5'-triphosphate monophosphatase.</text>
</comment>
<reference evidence="10" key="1">
    <citation type="submission" date="2023-03" db="EMBL/GenBank/DDBJ databases">
        <title>Mating type loci evolution in Malassezia.</title>
        <authorList>
            <person name="Coelho M.A."/>
        </authorList>
    </citation>
    <scope>NUCLEOTIDE SEQUENCE</scope>
    <source>
        <strain evidence="10">CBS 7876</strain>
    </source>
</reference>
<dbReference type="GO" id="GO:0140818">
    <property type="term" value="F:mRNA 5'-triphosphate monophosphatase activity"/>
    <property type="evidence" value="ECO:0007669"/>
    <property type="project" value="UniProtKB-EC"/>
</dbReference>
<dbReference type="SUPFAM" id="SSF55154">
    <property type="entry name" value="CYTH-like phosphatases"/>
    <property type="match status" value="1"/>
</dbReference>
<evidence type="ECO:0000313" key="10">
    <source>
        <dbReference type="EMBL" id="WFD03462.1"/>
    </source>
</evidence>
<feature type="domain" description="mRNA triphosphatase Cet1-like" evidence="9">
    <location>
        <begin position="19"/>
        <end position="236"/>
    </location>
</feature>
<keyword evidence="6 8" id="KW-0539">Nucleus</keyword>
<dbReference type="GO" id="GO:0031533">
    <property type="term" value="C:mRNA capping enzyme complex"/>
    <property type="evidence" value="ECO:0007669"/>
    <property type="project" value="UniProtKB-UniRule"/>
</dbReference>
<name>A0AAF0E4N8_9BASI</name>
<evidence type="ECO:0000256" key="4">
    <source>
        <dbReference type="ARBA" id="ARBA00022664"/>
    </source>
</evidence>
<protein>
    <recommendedName>
        <fullName evidence="8">mRNA-capping enzyme subunit beta</fullName>
        <ecNumber evidence="8">3.6.1.74</ecNumber>
    </recommendedName>
    <alternativeName>
        <fullName evidence="8">mRNA 5'-phosphatase</fullName>
    </alternativeName>
    <alternativeName>
        <fullName evidence="8">mRNA 5'-triphosphate monophosphatase</fullName>
    </alternativeName>
</protein>
<dbReference type="PANTHER" id="PTHR28118">
    <property type="entry name" value="POLYNUCLEOTIDE 5'-TRIPHOSPHATASE-RELATED"/>
    <property type="match status" value="1"/>
</dbReference>
<keyword evidence="4 8" id="KW-0507">mRNA processing</keyword>
<keyword evidence="5 8" id="KW-0378">Hydrolase</keyword>
<evidence type="ECO:0000256" key="6">
    <source>
        <dbReference type="ARBA" id="ARBA00023242"/>
    </source>
</evidence>
<comment type="catalytic activity">
    <reaction evidence="7">
        <text>a 5'-end triphospho-ribonucleoside in mRNA + H2O = a 5'-end diphospho-ribonucleoside in mRNA + phosphate + H(+)</text>
        <dbReference type="Rhea" id="RHEA:67004"/>
        <dbReference type="Rhea" id="RHEA-COMP:17164"/>
        <dbReference type="Rhea" id="RHEA-COMP:17165"/>
        <dbReference type="ChEBI" id="CHEBI:15377"/>
        <dbReference type="ChEBI" id="CHEBI:15378"/>
        <dbReference type="ChEBI" id="CHEBI:43474"/>
        <dbReference type="ChEBI" id="CHEBI:167616"/>
        <dbReference type="ChEBI" id="CHEBI:167618"/>
        <dbReference type="EC" id="3.6.1.74"/>
    </reaction>
    <physiologicalReaction direction="left-to-right" evidence="7">
        <dbReference type="Rhea" id="RHEA:67005"/>
    </physiologicalReaction>
</comment>
<comment type="similarity">
    <text evidence="3 8">Belongs to the fungal TPase family.</text>
</comment>
<dbReference type="InterPro" id="IPR037009">
    <property type="entry name" value="mRNA_triPase_Cet1_sf"/>
</dbReference>
<dbReference type="GO" id="GO:0004651">
    <property type="term" value="F:polynucleotide 5'-phosphatase activity"/>
    <property type="evidence" value="ECO:0007669"/>
    <property type="project" value="UniProtKB-UniRule"/>
</dbReference>
<evidence type="ECO:0000256" key="8">
    <source>
        <dbReference type="RuleBase" id="RU367053"/>
    </source>
</evidence>
<sequence length="287" mass="33376">MEEPGALMARSIFGVDPLDDFAVLVADCIWEHCRNLSDIEIEAKIGLLIDRNTNERLRLPVYTETVVDAKQLGLRFESNMTMEQHRCFNQLLNHVVAFTASMPPEERVTYRHQREVDYFYDERIPGSGNVVHLRVTRDAVTEQIKPGGVVAKKRIADINVYAPNRPFDYRISINTETPMPPPREGNEPTFVREKDRLSYTHQNINVDLTQVLLPNRVRAPDLSQPREPVHELEVEIRNTVDLMQHAHYYRGQNNSATQDWTPFEDMIMILLNNVRLLIRYVRCKPRD</sequence>
<comment type="cofactor">
    <cofactor evidence="1 8">
        <name>Mg(2+)</name>
        <dbReference type="ChEBI" id="CHEBI:18420"/>
    </cofactor>
</comment>
<keyword evidence="11" id="KW-1185">Reference proteome</keyword>
<dbReference type="EMBL" id="CP119937">
    <property type="protein sequence ID" value="WFD03462.1"/>
    <property type="molecule type" value="Genomic_DNA"/>
</dbReference>
<evidence type="ECO:0000313" key="11">
    <source>
        <dbReference type="Proteomes" id="UP001214603"/>
    </source>
</evidence>
<comment type="subcellular location">
    <subcellularLocation>
        <location evidence="2 8">Nucleus</location>
    </subcellularLocation>
</comment>
<dbReference type="Proteomes" id="UP001214603">
    <property type="component" value="Chromosome 4"/>
</dbReference>
<dbReference type="InterPro" id="IPR004206">
    <property type="entry name" value="mRNA_triPase_Cet1"/>
</dbReference>
<dbReference type="PANTHER" id="PTHR28118:SF1">
    <property type="entry name" value="POLYNUCLEOTIDE 5'-TRIPHOSPHATASE CTL1-RELATED"/>
    <property type="match status" value="1"/>
</dbReference>
<evidence type="ECO:0000256" key="5">
    <source>
        <dbReference type="ARBA" id="ARBA00022801"/>
    </source>
</evidence>
<evidence type="ECO:0000256" key="7">
    <source>
        <dbReference type="ARBA" id="ARBA00047740"/>
    </source>
</evidence>
<proteinExistence type="inferred from homology"/>
<dbReference type="CDD" id="cd07470">
    <property type="entry name" value="CYTH-like_mRNA_RTPase"/>
    <property type="match status" value="1"/>
</dbReference>
<evidence type="ECO:0000256" key="2">
    <source>
        <dbReference type="ARBA" id="ARBA00004123"/>
    </source>
</evidence>
<evidence type="ECO:0000256" key="3">
    <source>
        <dbReference type="ARBA" id="ARBA00006345"/>
    </source>
</evidence>
<accession>A0AAF0E4N8</accession>
<dbReference type="InterPro" id="IPR040343">
    <property type="entry name" value="Cet1/Ctl1"/>
</dbReference>
<organism evidence="10 11">
    <name type="scientific">Malassezia obtusa</name>
    <dbReference type="NCBI Taxonomy" id="76774"/>
    <lineage>
        <taxon>Eukaryota</taxon>
        <taxon>Fungi</taxon>
        <taxon>Dikarya</taxon>
        <taxon>Basidiomycota</taxon>
        <taxon>Ustilaginomycotina</taxon>
        <taxon>Malasseziomycetes</taxon>
        <taxon>Malasseziales</taxon>
        <taxon>Malasseziaceae</taxon>
        <taxon>Malassezia</taxon>
    </lineage>
</organism>